<accession>A0A848F4P0</accession>
<dbReference type="CDD" id="cd04301">
    <property type="entry name" value="NAT_SF"/>
    <property type="match status" value="1"/>
</dbReference>
<dbReference type="Proteomes" id="UP000574067">
    <property type="component" value="Unassembled WGS sequence"/>
</dbReference>
<evidence type="ECO:0000259" key="1">
    <source>
        <dbReference type="PROSITE" id="PS51186"/>
    </source>
</evidence>
<comment type="caution">
    <text evidence="2">The sequence shown here is derived from an EMBL/GenBank/DDBJ whole genome shotgun (WGS) entry which is preliminary data.</text>
</comment>
<dbReference type="GO" id="GO:0016747">
    <property type="term" value="F:acyltransferase activity, transferring groups other than amino-acyl groups"/>
    <property type="evidence" value="ECO:0007669"/>
    <property type="project" value="InterPro"/>
</dbReference>
<dbReference type="SUPFAM" id="SSF55729">
    <property type="entry name" value="Acyl-CoA N-acyltransferases (Nat)"/>
    <property type="match status" value="1"/>
</dbReference>
<dbReference type="InterPro" id="IPR016181">
    <property type="entry name" value="Acyl_CoA_acyltransferase"/>
</dbReference>
<name>A0A848F4P0_9BURK</name>
<dbReference type="RefSeq" id="WP_169159924.1">
    <property type="nucleotide sequence ID" value="NZ_JABBFW010000004.1"/>
</dbReference>
<keyword evidence="3" id="KW-1185">Reference proteome</keyword>
<keyword evidence="2" id="KW-0808">Transferase</keyword>
<feature type="domain" description="N-acetyltransferase" evidence="1">
    <location>
        <begin position="10"/>
        <end position="161"/>
    </location>
</feature>
<dbReference type="InterPro" id="IPR052564">
    <property type="entry name" value="N-acetyltrans/Recomb-assoc"/>
</dbReference>
<gene>
    <name evidence="2" type="ORF">HHL10_08560</name>
</gene>
<dbReference type="PANTHER" id="PTHR43451">
    <property type="entry name" value="ACETYLTRANSFERASE (GNAT) FAMILY PROTEIN"/>
    <property type="match status" value="1"/>
</dbReference>
<evidence type="ECO:0000313" key="3">
    <source>
        <dbReference type="Proteomes" id="UP000574067"/>
    </source>
</evidence>
<dbReference type="EMBL" id="JABBFW010000004">
    <property type="protein sequence ID" value="NML15027.1"/>
    <property type="molecule type" value="Genomic_DNA"/>
</dbReference>
<proteinExistence type="predicted"/>
<dbReference type="Gene3D" id="3.40.630.30">
    <property type="match status" value="1"/>
</dbReference>
<dbReference type="InterPro" id="IPR000182">
    <property type="entry name" value="GNAT_dom"/>
</dbReference>
<sequence length="163" mass="17734">MNTKRFQPDIHIEAARPEDADTISRLIKSLSGAFTLDPAGQGAEGFMSSISPEAIRRYIEAPNFAYFKGVVDGELTGVVAVRDGSHLYHLFVDQKFQGRGLARALWAHARAHAEAAGNTGGFTVNATPVAVPVYEHFGFRATGPRMETMGIAYVPMRLERAAK</sequence>
<dbReference type="PANTHER" id="PTHR43451:SF1">
    <property type="entry name" value="ACETYLTRANSFERASE"/>
    <property type="match status" value="1"/>
</dbReference>
<protein>
    <submittedName>
        <fullName evidence="2">GNAT family N-acetyltransferase</fullName>
    </submittedName>
</protein>
<dbReference type="AlphaFoldDB" id="A0A848F4P0"/>
<dbReference type="Pfam" id="PF13673">
    <property type="entry name" value="Acetyltransf_10"/>
    <property type="match status" value="1"/>
</dbReference>
<organism evidence="2 3">
    <name type="scientific">Azohydromonas caseinilytica</name>
    <dbReference type="NCBI Taxonomy" id="2728836"/>
    <lineage>
        <taxon>Bacteria</taxon>
        <taxon>Pseudomonadati</taxon>
        <taxon>Pseudomonadota</taxon>
        <taxon>Betaproteobacteria</taxon>
        <taxon>Burkholderiales</taxon>
        <taxon>Sphaerotilaceae</taxon>
        <taxon>Azohydromonas</taxon>
    </lineage>
</organism>
<dbReference type="PROSITE" id="PS51186">
    <property type="entry name" value="GNAT"/>
    <property type="match status" value="1"/>
</dbReference>
<reference evidence="2 3" key="1">
    <citation type="submission" date="2020-04" db="EMBL/GenBank/DDBJ databases">
        <title>Azohydromonas sp. isolated from soil.</title>
        <authorList>
            <person name="Dahal R.H."/>
        </authorList>
    </citation>
    <scope>NUCLEOTIDE SEQUENCE [LARGE SCALE GENOMIC DNA]</scope>
    <source>
        <strain evidence="2 3">G-1-1-14</strain>
    </source>
</reference>
<evidence type="ECO:0000313" key="2">
    <source>
        <dbReference type="EMBL" id="NML15027.1"/>
    </source>
</evidence>